<comment type="caution">
    <text evidence="7">The sequence shown here is derived from an EMBL/GenBank/DDBJ whole genome shotgun (WGS) entry which is preliminary data.</text>
</comment>
<evidence type="ECO:0000313" key="7">
    <source>
        <dbReference type="EMBL" id="KYR00844.1"/>
    </source>
</evidence>
<keyword evidence="1 5" id="KW-0349">Heme</keyword>
<dbReference type="PROSITE" id="PS00191">
    <property type="entry name" value="CYTOCHROME_B5_1"/>
    <property type="match status" value="1"/>
</dbReference>
<dbReference type="GO" id="GO:0046872">
    <property type="term" value="F:metal ion binding"/>
    <property type="evidence" value="ECO:0007669"/>
    <property type="project" value="UniProtKB-UniRule"/>
</dbReference>
<evidence type="ECO:0000256" key="1">
    <source>
        <dbReference type="ARBA" id="ARBA00022617"/>
    </source>
</evidence>
<dbReference type="STRING" id="361077.A0A152A3R0"/>
<comment type="similarity">
    <text evidence="4 5">Belongs to the cytochrome b5 family.</text>
</comment>
<sequence>MVRISSLLRYSNNISKIYLNIQKPINTLNICKSISSKSLLTNNSNSKCNILYSKRFYASDIDEAPWMLEKVDPTDLKFDHPGFPNSTLFDTTLPVFTLKEVSRHNNKDDCWIIINEKVYNVTSYVSSHPGGDAILSNAGGDSTSAFFNSPMTVNAHLVMKDFHIGYCHNERRFDGFTPSNRPDEHH</sequence>
<keyword evidence="3 5" id="KW-0408">Iron</keyword>
<dbReference type="FunCoup" id="A0A152A3R0">
    <property type="interactions" value="1"/>
</dbReference>
<dbReference type="EMBL" id="LODT01000013">
    <property type="protein sequence ID" value="KYR00844.1"/>
    <property type="molecule type" value="Genomic_DNA"/>
</dbReference>
<gene>
    <name evidence="7" type="ORF">DLAC_11532</name>
</gene>
<feature type="domain" description="Cytochrome b5 heme-binding" evidence="6">
    <location>
        <begin position="93"/>
        <end position="168"/>
    </location>
</feature>
<proteinExistence type="inferred from homology"/>
<dbReference type="InterPro" id="IPR001199">
    <property type="entry name" value="Cyt_B5-like_heme/steroid-bd"/>
</dbReference>
<dbReference type="Gene3D" id="3.10.120.10">
    <property type="entry name" value="Cytochrome b5-like heme/steroid binding domain"/>
    <property type="match status" value="1"/>
</dbReference>
<dbReference type="InParanoid" id="A0A152A3R0"/>
<keyword evidence="8" id="KW-1185">Reference proteome</keyword>
<dbReference type="Pfam" id="PF00173">
    <property type="entry name" value="Cyt-b5"/>
    <property type="match status" value="1"/>
</dbReference>
<evidence type="ECO:0000313" key="8">
    <source>
        <dbReference type="Proteomes" id="UP000076078"/>
    </source>
</evidence>
<dbReference type="InterPro" id="IPR018506">
    <property type="entry name" value="Cyt_B5_heme-BS"/>
</dbReference>
<protein>
    <recommendedName>
        <fullName evidence="6">Cytochrome b5 heme-binding domain-containing protein</fullName>
    </recommendedName>
</protein>
<dbReference type="PROSITE" id="PS50255">
    <property type="entry name" value="CYTOCHROME_B5_2"/>
    <property type="match status" value="1"/>
</dbReference>
<dbReference type="PANTHER" id="PTHR19359:SF18">
    <property type="entry name" value="CYTOCHROME B5 DOMAIN-CONTAINING PROTEIN"/>
    <property type="match status" value="1"/>
</dbReference>
<name>A0A152A3R0_TIELA</name>
<reference evidence="7 8" key="1">
    <citation type="submission" date="2015-12" db="EMBL/GenBank/DDBJ databases">
        <title>Dictyostelia acquired genes for synthesis and detection of signals that induce cell-type specialization by lateral gene transfer from prokaryotes.</title>
        <authorList>
            <person name="Gloeckner G."/>
            <person name="Schaap P."/>
        </authorList>
    </citation>
    <scope>NUCLEOTIDE SEQUENCE [LARGE SCALE GENOMIC DNA]</scope>
    <source>
        <strain evidence="7 8">TK</strain>
    </source>
</reference>
<dbReference type="Proteomes" id="UP000076078">
    <property type="component" value="Unassembled WGS sequence"/>
</dbReference>
<accession>A0A152A3R0</accession>
<evidence type="ECO:0000256" key="3">
    <source>
        <dbReference type="ARBA" id="ARBA00023004"/>
    </source>
</evidence>
<dbReference type="InterPro" id="IPR036400">
    <property type="entry name" value="Cyt_B5-like_heme/steroid_sf"/>
</dbReference>
<dbReference type="AlphaFoldDB" id="A0A152A3R0"/>
<dbReference type="OMA" id="DFHIGYC"/>
<evidence type="ECO:0000259" key="6">
    <source>
        <dbReference type="PROSITE" id="PS50255"/>
    </source>
</evidence>
<keyword evidence="2 5" id="KW-0479">Metal-binding</keyword>
<dbReference type="InterPro" id="IPR050668">
    <property type="entry name" value="Cytochrome_b5"/>
</dbReference>
<organism evidence="7 8">
    <name type="scientific">Tieghemostelium lacteum</name>
    <name type="common">Slime mold</name>
    <name type="synonym">Dictyostelium lacteum</name>
    <dbReference type="NCBI Taxonomy" id="361077"/>
    <lineage>
        <taxon>Eukaryota</taxon>
        <taxon>Amoebozoa</taxon>
        <taxon>Evosea</taxon>
        <taxon>Eumycetozoa</taxon>
        <taxon>Dictyostelia</taxon>
        <taxon>Dictyosteliales</taxon>
        <taxon>Raperosteliaceae</taxon>
        <taxon>Tieghemostelium</taxon>
    </lineage>
</organism>
<dbReference type="SUPFAM" id="SSF55856">
    <property type="entry name" value="Cytochrome b5-like heme/steroid binding domain"/>
    <property type="match status" value="1"/>
</dbReference>
<dbReference type="SMART" id="SM01117">
    <property type="entry name" value="Cyt-b5"/>
    <property type="match status" value="1"/>
</dbReference>
<evidence type="ECO:0000256" key="5">
    <source>
        <dbReference type="RuleBase" id="RU362121"/>
    </source>
</evidence>
<dbReference type="OrthoDB" id="260519at2759"/>
<dbReference type="PANTHER" id="PTHR19359">
    <property type="entry name" value="CYTOCHROME B5"/>
    <property type="match status" value="1"/>
</dbReference>
<dbReference type="GO" id="GO:0016020">
    <property type="term" value="C:membrane"/>
    <property type="evidence" value="ECO:0007669"/>
    <property type="project" value="TreeGrafter"/>
</dbReference>
<evidence type="ECO:0000256" key="4">
    <source>
        <dbReference type="ARBA" id="ARBA00038168"/>
    </source>
</evidence>
<dbReference type="GO" id="GO:0020037">
    <property type="term" value="F:heme binding"/>
    <property type="evidence" value="ECO:0007669"/>
    <property type="project" value="UniProtKB-UniRule"/>
</dbReference>
<evidence type="ECO:0000256" key="2">
    <source>
        <dbReference type="ARBA" id="ARBA00022723"/>
    </source>
</evidence>